<feature type="transmembrane region" description="Helical" evidence="5">
    <location>
        <begin position="142"/>
        <end position="163"/>
    </location>
</feature>
<feature type="transmembrane region" description="Helical" evidence="5">
    <location>
        <begin position="198"/>
        <end position="220"/>
    </location>
</feature>
<evidence type="ECO:0000256" key="1">
    <source>
        <dbReference type="ARBA" id="ARBA00004141"/>
    </source>
</evidence>
<feature type="transmembrane region" description="Helical" evidence="5">
    <location>
        <begin position="232"/>
        <end position="254"/>
    </location>
</feature>
<dbReference type="PANTHER" id="PTHR10361:SF24">
    <property type="entry name" value="P3 PROTEIN"/>
    <property type="match status" value="1"/>
</dbReference>
<feature type="transmembrane region" description="Helical" evidence="5">
    <location>
        <begin position="66"/>
        <end position="88"/>
    </location>
</feature>
<dbReference type="Gene3D" id="1.20.1530.20">
    <property type="match status" value="1"/>
</dbReference>
<gene>
    <name evidence="6" type="ORF">ADINL_2990</name>
</gene>
<dbReference type="InterPro" id="IPR002657">
    <property type="entry name" value="BilAc:Na_symport/Acr3"/>
</dbReference>
<comment type="caution">
    <text evidence="6">The sequence shown here is derived from an EMBL/GenBank/DDBJ whole genome shotgun (WGS) entry which is preliminary data.</text>
</comment>
<protein>
    <submittedName>
        <fullName evidence="6">Sodium-dependent transporter</fullName>
    </submittedName>
</protein>
<reference evidence="6 7" key="1">
    <citation type="journal article" date="2005" name="Int. J. Syst. Evol. Microbiol.">
        <title>Nitrincola lacisaponensis gen. nov., sp. nov., a novel alkaliphilic bacterium isolated from an alkaline, saline lake.</title>
        <authorList>
            <person name="Dimitriu P.A."/>
            <person name="Shukla S.K."/>
            <person name="Conradt J."/>
            <person name="Marquez M.C."/>
            <person name="Ventosa A."/>
            <person name="Maglia A."/>
            <person name="Peyton B.M."/>
            <person name="Pinkart H.C."/>
            <person name="Mormile M.R."/>
        </authorList>
    </citation>
    <scope>NUCLEOTIDE SEQUENCE [LARGE SCALE GENOMIC DNA]</scope>
    <source>
        <strain evidence="6 7">4CA</strain>
    </source>
</reference>
<feature type="transmembrane region" description="Helical" evidence="5">
    <location>
        <begin position="175"/>
        <end position="192"/>
    </location>
</feature>
<proteinExistence type="predicted"/>
<dbReference type="PATRIC" id="fig|267850.7.peg.2941"/>
<accession>A0A063Y049</accession>
<name>A0A063Y049_9GAMM</name>
<evidence type="ECO:0000256" key="4">
    <source>
        <dbReference type="ARBA" id="ARBA00023136"/>
    </source>
</evidence>
<sequence>MQATLVSQVFLPLALFIIMLSVGMSLTIKDFQRVAAHPRAILLGVVTQLICLPLLGWVVVQLFGLPVLLAAGLMILTLAPGGATSNAITLLSRGDTALSVSLTAVNSLIVPFTLPLLALLVFQGLSMGPMSIEFPVFQAIQQMLLITLLPVCVGMLLGHFFPVINARLQKTCRSLALILMLMTVVLLVVTSWERLVLLLPQLALPVLTLVLAAMGLGYLAARFFGLPEPQRITLLVEVGLQNAGTALLVTSTLLKSPEMSASALVYGVLMQVPALLLIGWRNRQIFSRHWQREETVS</sequence>
<dbReference type="PANTHER" id="PTHR10361">
    <property type="entry name" value="SODIUM-BILE ACID COTRANSPORTER"/>
    <property type="match status" value="1"/>
</dbReference>
<dbReference type="Proteomes" id="UP000027318">
    <property type="component" value="Unassembled WGS sequence"/>
</dbReference>
<dbReference type="EMBL" id="JMSZ01000042">
    <property type="protein sequence ID" value="KDE38535.1"/>
    <property type="molecule type" value="Genomic_DNA"/>
</dbReference>
<dbReference type="STRING" id="267850.ADINL_2990"/>
<evidence type="ECO:0000256" key="3">
    <source>
        <dbReference type="ARBA" id="ARBA00022989"/>
    </source>
</evidence>
<keyword evidence="2 5" id="KW-0812">Transmembrane</keyword>
<comment type="subcellular location">
    <subcellularLocation>
        <location evidence="1">Membrane</location>
        <topology evidence="1">Multi-pass membrane protein</topology>
    </subcellularLocation>
</comment>
<feature type="transmembrane region" description="Helical" evidence="5">
    <location>
        <begin position="100"/>
        <end position="122"/>
    </location>
</feature>
<keyword evidence="4 5" id="KW-0472">Membrane</keyword>
<organism evidence="6 7">
    <name type="scientific">Nitrincola lacisaponensis</name>
    <dbReference type="NCBI Taxonomy" id="267850"/>
    <lineage>
        <taxon>Bacteria</taxon>
        <taxon>Pseudomonadati</taxon>
        <taxon>Pseudomonadota</taxon>
        <taxon>Gammaproteobacteria</taxon>
        <taxon>Oceanospirillales</taxon>
        <taxon>Oceanospirillaceae</taxon>
        <taxon>Nitrincola</taxon>
    </lineage>
</organism>
<dbReference type="Pfam" id="PF01758">
    <property type="entry name" value="SBF"/>
    <property type="match status" value="1"/>
</dbReference>
<dbReference type="RefSeq" id="WP_051632869.1">
    <property type="nucleotide sequence ID" value="NZ_JMSZ01000042.1"/>
</dbReference>
<evidence type="ECO:0000256" key="5">
    <source>
        <dbReference type="SAM" id="Phobius"/>
    </source>
</evidence>
<dbReference type="GO" id="GO:0016020">
    <property type="term" value="C:membrane"/>
    <property type="evidence" value="ECO:0007669"/>
    <property type="project" value="UniProtKB-SubCell"/>
</dbReference>
<feature type="transmembrane region" description="Helical" evidence="5">
    <location>
        <begin position="6"/>
        <end position="28"/>
    </location>
</feature>
<feature type="transmembrane region" description="Helical" evidence="5">
    <location>
        <begin position="260"/>
        <end position="280"/>
    </location>
</feature>
<feature type="transmembrane region" description="Helical" evidence="5">
    <location>
        <begin position="40"/>
        <end position="60"/>
    </location>
</feature>
<evidence type="ECO:0000256" key="2">
    <source>
        <dbReference type="ARBA" id="ARBA00022692"/>
    </source>
</evidence>
<evidence type="ECO:0000313" key="7">
    <source>
        <dbReference type="Proteomes" id="UP000027318"/>
    </source>
</evidence>
<keyword evidence="3 5" id="KW-1133">Transmembrane helix</keyword>
<dbReference type="InterPro" id="IPR004710">
    <property type="entry name" value="Bilac:Na_transpt"/>
</dbReference>
<keyword evidence="7" id="KW-1185">Reference proteome</keyword>
<dbReference type="OrthoDB" id="9806785at2"/>
<dbReference type="AlphaFoldDB" id="A0A063Y049"/>
<dbReference type="InterPro" id="IPR038770">
    <property type="entry name" value="Na+/solute_symporter_sf"/>
</dbReference>
<evidence type="ECO:0000313" key="6">
    <source>
        <dbReference type="EMBL" id="KDE38535.1"/>
    </source>
</evidence>